<reference evidence="1 2" key="1">
    <citation type="submission" date="2024-03" db="EMBL/GenBank/DDBJ databases">
        <title>Novel Streptomyces species of biotechnological and ecological value are a feature of Machair soil.</title>
        <authorList>
            <person name="Prole J.R."/>
            <person name="Goodfellow M."/>
            <person name="Allenby N."/>
            <person name="Ward A.C."/>
        </authorList>
    </citation>
    <scope>NUCLEOTIDE SEQUENCE [LARGE SCALE GENOMIC DNA]</scope>
    <source>
        <strain evidence="1 2">MS1.HAVA.3</strain>
    </source>
</reference>
<dbReference type="Proteomes" id="UP001382904">
    <property type="component" value="Unassembled WGS sequence"/>
</dbReference>
<comment type="caution">
    <text evidence="1">The sequence shown here is derived from an EMBL/GenBank/DDBJ whole genome shotgun (WGS) entry which is preliminary data.</text>
</comment>
<organism evidence="1 2">
    <name type="scientific">Streptomyces caledonius</name>
    <dbReference type="NCBI Taxonomy" id="3134107"/>
    <lineage>
        <taxon>Bacteria</taxon>
        <taxon>Bacillati</taxon>
        <taxon>Actinomycetota</taxon>
        <taxon>Actinomycetes</taxon>
        <taxon>Kitasatosporales</taxon>
        <taxon>Streptomycetaceae</taxon>
        <taxon>Streptomyces</taxon>
    </lineage>
</organism>
<dbReference type="EMBL" id="JBBKAM010000004">
    <property type="protein sequence ID" value="MEJ8645992.1"/>
    <property type="molecule type" value="Genomic_DNA"/>
</dbReference>
<keyword evidence="2" id="KW-1185">Reference proteome</keyword>
<evidence type="ECO:0000313" key="1">
    <source>
        <dbReference type="EMBL" id="MEJ8645992.1"/>
    </source>
</evidence>
<evidence type="ECO:0000313" key="2">
    <source>
        <dbReference type="Proteomes" id="UP001382904"/>
    </source>
</evidence>
<name>A0ABU8UDL2_9ACTN</name>
<accession>A0ABU8UDL2</accession>
<proteinExistence type="predicted"/>
<protein>
    <submittedName>
        <fullName evidence="1">Uncharacterized protein</fullName>
    </submittedName>
</protein>
<gene>
    <name evidence="1" type="ORF">WKI68_41815</name>
</gene>
<sequence>MTDQTPPTAPDAAADPLRNVYLRLAAAETIPPEAAHQFGYLRPVATDLLEGIAYDTPDSVRLLDDQDVARVDRDVLYAAARANLLAEPVGYDTLERPGGAVLHIIGGESVYAASKALVFEEAVRAAGGPEIPAEGALLTVPNRHNLVFYPLADQHVGEAVNDLAQFGLGAYENGPGSLSPQVFWWQAGSLTTITVFDDKTKTMSIAPPPELMDTMRRLAGAGA</sequence>